<evidence type="ECO:0000313" key="1">
    <source>
        <dbReference type="EMBL" id="NOK11451.1"/>
    </source>
</evidence>
<evidence type="ECO:0000313" key="2">
    <source>
        <dbReference type="Proteomes" id="UP000528460"/>
    </source>
</evidence>
<name>A0A7Y4JUJ4_9BACT</name>
<proteinExistence type="predicted"/>
<organism evidence="1 2">
    <name type="scientific">Corallococcus exercitus</name>
    <dbReference type="NCBI Taxonomy" id="2316736"/>
    <lineage>
        <taxon>Bacteria</taxon>
        <taxon>Pseudomonadati</taxon>
        <taxon>Myxococcota</taxon>
        <taxon>Myxococcia</taxon>
        <taxon>Myxococcales</taxon>
        <taxon>Cystobacterineae</taxon>
        <taxon>Myxococcaceae</taxon>
        <taxon>Corallococcus</taxon>
    </lineage>
</organism>
<accession>A0A7Y4JUJ4</accession>
<protein>
    <submittedName>
        <fullName evidence="1">Uncharacterized protein</fullName>
    </submittedName>
</protein>
<dbReference type="Proteomes" id="UP000528460">
    <property type="component" value="Unassembled WGS sequence"/>
</dbReference>
<dbReference type="AlphaFoldDB" id="A0A7Y4JUJ4"/>
<dbReference type="RefSeq" id="WP_171417076.1">
    <property type="nucleotide sequence ID" value="NZ_JABFJW010000161.1"/>
</dbReference>
<sequence length="176" mass="19328">MSEECTESGGTMDEAVVELHGAQRFGVAQDSRVAAIRWDVLPWGLVLDLDSPLSEAPDTELRRVWLCFHGLGAVTWPFQEARVPTGCWIVVEYPMETTSAGLLSYSFSTVLPVGATGELVLRARDEDVVEIQAQGFSVLASRASAPPNEQGQLDWETRTRLASDASFMDALRRSVR</sequence>
<reference evidence="1 2" key="1">
    <citation type="submission" date="2020-05" db="EMBL/GenBank/DDBJ databases">
        <authorList>
            <person name="Whitworth D."/>
        </authorList>
    </citation>
    <scope>NUCLEOTIDE SEQUENCE [LARGE SCALE GENOMIC DNA]</scope>
    <source>
        <strain evidence="1 2">CA046A</strain>
    </source>
</reference>
<comment type="caution">
    <text evidence="1">The sequence shown here is derived from an EMBL/GenBank/DDBJ whole genome shotgun (WGS) entry which is preliminary data.</text>
</comment>
<dbReference type="EMBL" id="JABFJW010000161">
    <property type="protein sequence ID" value="NOK11451.1"/>
    <property type="molecule type" value="Genomic_DNA"/>
</dbReference>
<gene>
    <name evidence="1" type="ORF">HNS30_20630</name>
</gene>